<dbReference type="EMBL" id="FNFO01000003">
    <property type="protein sequence ID" value="SDK62040.1"/>
    <property type="molecule type" value="Genomic_DNA"/>
</dbReference>
<sequence length="133" mass="15353">MNQTITQEKLRKLLSPDNAYLSLLAWETEQYYELTNKALYNEFVPFSGEYPETVRPAPFWAKKAGMDCMIQESYVAEEQRSLKVAAAKCKLILMLRTEKRISDDMRNTLIKIVESNDNAGMRAVVEIIEALRL</sequence>
<gene>
    <name evidence="1" type="ORF">SAMN05421823_10392</name>
</gene>
<protein>
    <submittedName>
        <fullName evidence="1">Uncharacterized protein</fullName>
    </submittedName>
</protein>
<accession>A0A1G9DDX5</accession>
<dbReference type="RefSeq" id="WP_089680983.1">
    <property type="nucleotide sequence ID" value="NZ_FNFO01000003.1"/>
</dbReference>
<proteinExistence type="predicted"/>
<name>A0A1G9DDX5_9BACT</name>
<reference evidence="1 2" key="1">
    <citation type="submission" date="2016-10" db="EMBL/GenBank/DDBJ databases">
        <authorList>
            <person name="de Groot N.N."/>
        </authorList>
    </citation>
    <scope>NUCLEOTIDE SEQUENCE [LARGE SCALE GENOMIC DNA]</scope>
    <source>
        <strain evidence="1 2">DSM 25186</strain>
    </source>
</reference>
<evidence type="ECO:0000313" key="2">
    <source>
        <dbReference type="Proteomes" id="UP000198510"/>
    </source>
</evidence>
<dbReference type="Proteomes" id="UP000198510">
    <property type="component" value="Unassembled WGS sequence"/>
</dbReference>
<keyword evidence="2" id="KW-1185">Reference proteome</keyword>
<evidence type="ECO:0000313" key="1">
    <source>
        <dbReference type="EMBL" id="SDK62040.1"/>
    </source>
</evidence>
<dbReference type="AlphaFoldDB" id="A0A1G9DDX5"/>
<organism evidence="1 2">
    <name type="scientific">Catalinimonas alkaloidigena</name>
    <dbReference type="NCBI Taxonomy" id="1075417"/>
    <lineage>
        <taxon>Bacteria</taxon>
        <taxon>Pseudomonadati</taxon>
        <taxon>Bacteroidota</taxon>
        <taxon>Cytophagia</taxon>
        <taxon>Cytophagales</taxon>
        <taxon>Catalimonadaceae</taxon>
        <taxon>Catalinimonas</taxon>
    </lineage>
</organism>